<dbReference type="InterPro" id="IPR000394">
    <property type="entry name" value="RNA_pol_sigma_54"/>
</dbReference>
<gene>
    <name evidence="3" type="ORF">METZ01_LOCUS221318</name>
</gene>
<feature type="compositionally biased region" description="Acidic residues" evidence="1">
    <location>
        <begin position="32"/>
        <end position="57"/>
    </location>
</feature>
<dbReference type="Pfam" id="PF04963">
    <property type="entry name" value="Sigma54_CBD"/>
    <property type="match status" value="1"/>
</dbReference>
<feature type="domain" description="RNA polymerase sigma factor 54 core-binding" evidence="2">
    <location>
        <begin position="77"/>
        <end position="135"/>
    </location>
</feature>
<evidence type="ECO:0000313" key="3">
    <source>
        <dbReference type="EMBL" id="SVB68464.1"/>
    </source>
</evidence>
<dbReference type="EMBL" id="UINC01052760">
    <property type="protein sequence ID" value="SVB68464.1"/>
    <property type="molecule type" value="Genomic_DNA"/>
</dbReference>
<reference evidence="3" key="1">
    <citation type="submission" date="2018-05" db="EMBL/GenBank/DDBJ databases">
        <authorList>
            <person name="Lanie J.A."/>
            <person name="Ng W.-L."/>
            <person name="Kazmierczak K.M."/>
            <person name="Andrzejewski T.M."/>
            <person name="Davidsen T.M."/>
            <person name="Wayne K.J."/>
            <person name="Tettelin H."/>
            <person name="Glass J.I."/>
            <person name="Rusch D."/>
            <person name="Podicherti R."/>
            <person name="Tsui H.-C.T."/>
            <person name="Winkler M.E."/>
        </authorList>
    </citation>
    <scope>NUCLEOTIDE SEQUENCE</scope>
</reference>
<dbReference type="PANTHER" id="PTHR32248:SF4">
    <property type="entry name" value="RNA POLYMERASE SIGMA-54 FACTOR"/>
    <property type="match status" value="1"/>
</dbReference>
<dbReference type="GO" id="GO:0006352">
    <property type="term" value="P:DNA-templated transcription initiation"/>
    <property type="evidence" value="ECO:0007669"/>
    <property type="project" value="InterPro"/>
</dbReference>
<proteinExistence type="predicted"/>
<dbReference type="GO" id="GO:0016987">
    <property type="term" value="F:sigma factor activity"/>
    <property type="evidence" value="ECO:0007669"/>
    <property type="project" value="InterPro"/>
</dbReference>
<protein>
    <recommendedName>
        <fullName evidence="2">RNA polymerase sigma factor 54 core-binding domain-containing protein</fullName>
    </recommendedName>
</protein>
<dbReference type="InterPro" id="IPR007046">
    <property type="entry name" value="RNA_pol_sigma_54_core-bd"/>
</dbReference>
<accession>A0A382G1J0</accession>
<dbReference type="AlphaFoldDB" id="A0A382G1J0"/>
<feature type="non-terminal residue" evidence="3">
    <location>
        <position position="136"/>
    </location>
</feature>
<dbReference type="GO" id="GO:0001216">
    <property type="term" value="F:DNA-binding transcription activator activity"/>
    <property type="evidence" value="ECO:0007669"/>
    <property type="project" value="InterPro"/>
</dbReference>
<dbReference type="GO" id="GO:0003677">
    <property type="term" value="F:DNA binding"/>
    <property type="evidence" value="ECO:0007669"/>
    <property type="project" value="InterPro"/>
</dbReference>
<feature type="region of interest" description="Disordered" evidence="1">
    <location>
        <begin position="23"/>
        <end position="68"/>
    </location>
</feature>
<dbReference type="InterPro" id="IPR038709">
    <property type="entry name" value="RpoN_core-bd_sf"/>
</dbReference>
<organism evidence="3">
    <name type="scientific">marine metagenome</name>
    <dbReference type="NCBI Taxonomy" id="408172"/>
    <lineage>
        <taxon>unclassified sequences</taxon>
        <taxon>metagenomes</taxon>
        <taxon>ecological metagenomes</taxon>
    </lineage>
</organism>
<evidence type="ECO:0000259" key="2">
    <source>
        <dbReference type="Pfam" id="PF04963"/>
    </source>
</evidence>
<sequence>VIQASILQLNVSNLEQKILDELESNPVLDQAETQDDEEVNNSEDEEVDFEEDPDEYEPASIYDNTDKKNRELPVREQLDFAEGLVRQLDNFNLLDWERAIAEDILWNLDENGYLAVDPILIADRYDREQEEIKHVQ</sequence>
<dbReference type="PANTHER" id="PTHR32248">
    <property type="entry name" value="RNA POLYMERASE SIGMA-54 FACTOR"/>
    <property type="match status" value="1"/>
</dbReference>
<feature type="non-terminal residue" evidence="3">
    <location>
        <position position="1"/>
    </location>
</feature>
<name>A0A382G1J0_9ZZZZ</name>
<evidence type="ECO:0000256" key="1">
    <source>
        <dbReference type="SAM" id="MobiDB-lite"/>
    </source>
</evidence>
<dbReference type="Gene3D" id="1.10.10.1330">
    <property type="entry name" value="RNA polymerase sigma-54 factor, core-binding domain"/>
    <property type="match status" value="1"/>
</dbReference>